<dbReference type="EMBL" id="CP013011">
    <property type="protein sequence ID" value="ALL00188.1"/>
    <property type="molecule type" value="Genomic_DNA"/>
</dbReference>
<evidence type="ECO:0000313" key="4">
    <source>
        <dbReference type="Proteomes" id="UP000196694"/>
    </source>
</evidence>
<evidence type="ECO:0008006" key="5">
    <source>
        <dbReference type="Google" id="ProtNLM"/>
    </source>
</evidence>
<keyword evidence="4" id="KW-1185">Reference proteome</keyword>
<evidence type="ECO:0000313" key="1">
    <source>
        <dbReference type="EMBL" id="ALL00188.1"/>
    </source>
</evidence>
<dbReference type="EMBL" id="NCQP01000006">
    <property type="protein sequence ID" value="OWJ54275.1"/>
    <property type="molecule type" value="Genomic_DNA"/>
</dbReference>
<dbReference type="Proteomes" id="UP000058613">
    <property type="component" value="Chromosome"/>
</dbReference>
<dbReference type="KEGG" id="pdl:Pyrde_0138"/>
<accession>A0A0P0N0Z3</accession>
<protein>
    <recommendedName>
        <fullName evidence="5">DUF2299 domain-containing protein</fullName>
    </recommendedName>
</protein>
<reference evidence="1 3" key="1">
    <citation type="submission" date="2015-10" db="EMBL/GenBank/DDBJ databases">
        <title>Complete genome sequence of hyperthermophilic archaeon Pyrodictium delaneyi Su06.</title>
        <authorList>
            <person name="Jung J.-H."/>
            <person name="Lin J."/>
            <person name="Holden J.F."/>
            <person name="Park C.-S."/>
        </authorList>
    </citation>
    <scope>NUCLEOTIDE SEQUENCE [LARGE SCALE GENOMIC DNA]</scope>
    <source>
        <strain evidence="1 3">Su06</strain>
    </source>
</reference>
<name>A0A0P0N0Z3_9CREN</name>
<reference evidence="2 4" key="2">
    <citation type="submission" date="2017-05" db="EMBL/GenBank/DDBJ databases">
        <title>The draft genome of the hyperthermophilic archaeon 'Pyrodictium delaneyi strain Hulk', an iron and nitrate reducer, reveals the capacity for sulfate reduction.</title>
        <authorList>
            <person name="Demey L.M."/>
            <person name="Miller C."/>
            <person name="Manzella M."/>
            <person name="Reguera G."/>
            <person name="Kashefi K."/>
        </authorList>
    </citation>
    <scope>NUCLEOTIDE SEQUENCE [LARGE SCALE GENOMIC DNA]</scope>
    <source>
        <strain evidence="2 4">Hulk</strain>
    </source>
</reference>
<sequence length="167" mass="18429">MTQNSKDRVTAWLTSAGFIVAPLNTALPSNAEWGLAVSTPPPVQVKLRIFGLKTGGIVIGMGVNFSDKHREELIRLPVEERIRFSATMLDRVLSICPYCRIALQGGVTSPVALVAEILLFNDEITRQRLVDDSARLVNVFLIVNALLWEKFPHTITAPQQSQSSSFI</sequence>
<evidence type="ECO:0000313" key="3">
    <source>
        <dbReference type="Proteomes" id="UP000058613"/>
    </source>
</evidence>
<dbReference type="Pfam" id="PF10061">
    <property type="entry name" value="DUF2299"/>
    <property type="match status" value="1"/>
</dbReference>
<dbReference type="InterPro" id="IPR018747">
    <property type="entry name" value="DUF2299"/>
</dbReference>
<dbReference type="STRING" id="1273541.Pyrde_0138"/>
<dbReference type="OrthoDB" id="15032at2157"/>
<dbReference type="AlphaFoldDB" id="A0A0P0N0Z3"/>
<proteinExistence type="predicted"/>
<organism evidence="1 3">
    <name type="scientific">Pyrodictium delaneyi</name>
    <dbReference type="NCBI Taxonomy" id="1273541"/>
    <lineage>
        <taxon>Archaea</taxon>
        <taxon>Thermoproteota</taxon>
        <taxon>Thermoprotei</taxon>
        <taxon>Desulfurococcales</taxon>
        <taxon>Pyrodictiaceae</taxon>
        <taxon>Pyrodictium</taxon>
    </lineage>
</organism>
<dbReference type="RefSeq" id="WP_055407349.1">
    <property type="nucleotide sequence ID" value="NZ_CP013011.1"/>
</dbReference>
<dbReference type="Proteomes" id="UP000196694">
    <property type="component" value="Unassembled WGS sequence"/>
</dbReference>
<gene>
    <name evidence="2" type="ORF">Pdsh_07240</name>
    <name evidence="1" type="ORF">Pyrde_0138</name>
</gene>
<evidence type="ECO:0000313" key="2">
    <source>
        <dbReference type="EMBL" id="OWJ54275.1"/>
    </source>
</evidence>
<dbReference type="Gene3D" id="3.30.1460.10">
    <property type="match status" value="1"/>
</dbReference>
<dbReference type="GeneID" id="26098464"/>